<dbReference type="PRINTS" id="PR01609">
    <property type="entry name" value="CD36FAMILY"/>
</dbReference>
<evidence type="ECO:0000313" key="11">
    <source>
        <dbReference type="RefSeq" id="XP_025409545.1"/>
    </source>
</evidence>
<comment type="similarity">
    <text evidence="2">Belongs to the CD36 family.</text>
</comment>
<evidence type="ECO:0000256" key="3">
    <source>
        <dbReference type="ARBA" id="ARBA00022475"/>
    </source>
</evidence>
<evidence type="ECO:0000256" key="4">
    <source>
        <dbReference type="ARBA" id="ARBA00022692"/>
    </source>
</evidence>
<keyword evidence="4 8" id="KW-0812">Transmembrane</keyword>
<feature type="transmembrane region" description="Helical" evidence="8">
    <location>
        <begin position="64"/>
        <end position="89"/>
    </location>
</feature>
<evidence type="ECO:0000256" key="8">
    <source>
        <dbReference type="SAM" id="Phobius"/>
    </source>
</evidence>
<keyword evidence="3" id="KW-1003">Cell membrane</keyword>
<dbReference type="GO" id="GO:0005044">
    <property type="term" value="F:scavenger receptor activity"/>
    <property type="evidence" value="ECO:0007669"/>
    <property type="project" value="TreeGrafter"/>
</dbReference>
<gene>
    <name evidence="9" type="primary">SCARB2</name>
    <name evidence="11" type="synonym">LOC112682962</name>
    <name evidence="9" type="ORF">g.99306</name>
</gene>
<dbReference type="RefSeq" id="XP_025409545.1">
    <property type="nucleotide sequence ID" value="XM_025553760.1"/>
</dbReference>
<dbReference type="AlphaFoldDB" id="A0A2S2QX33"/>
<sequence length="544" mass="62212">MLQETCDKSNDLKMNVSSGWSTVKILEKLKFCNSGIIKIGTLERDRSFSKEQELNETNSVPPGFIILVILIAISGILTIVMWFTGFYMFQILQFVTITEGSSSYNMWQNPPVKPYVSIYPFNYTNIEDVLNHGHTPIVEELGPFVYKETVERFNIKFNENGTVTYQEKRSNEFVPEMSKGDPKHLTITVLNLPLITLISRFPEMFFLFQELISLPFDMFNFNVKPFLNLKVDDYFWGYEDSIYTMVKGLASTVHKNAHLSKFGIITSRRGESLDKITIHSGVGNLNELGIITRYNGKEKLDVWKTEECNRLDGSDGSQFPPTTLSRKSKLYVFHNDLCRRFPLVYKEDIEVVQGVTAFRFQAPRNVFDTPITNPDNDCYYNSEERPPSGVFNSSACSKAPVMMSFPHFYLGDPDLRKDVLGLSPDPELHETFVDVHSKLGVSLGGRSRFQINIILKGANRISHFKNFKDGIILPVAWIEVKVDKLPDDIKRSLQQTSIGIYLGELLLKWLSLITLTSSMVFLVRKIILKDCFMSNEKLILPINK</sequence>
<keyword evidence="5 8" id="KW-1133">Transmembrane helix</keyword>
<keyword evidence="7" id="KW-0325">Glycoprotein</keyword>
<dbReference type="GO" id="GO:0005886">
    <property type="term" value="C:plasma membrane"/>
    <property type="evidence" value="ECO:0007669"/>
    <property type="project" value="UniProtKB-SubCell"/>
</dbReference>
<comment type="subcellular location">
    <subcellularLocation>
        <location evidence="1">Cell membrane</location>
    </subcellularLocation>
</comment>
<proteinExistence type="inferred from homology"/>
<evidence type="ECO:0000256" key="2">
    <source>
        <dbReference type="ARBA" id="ARBA00010532"/>
    </source>
</evidence>
<name>A0A2S2QX33_9HEMI</name>
<dbReference type="Pfam" id="PF01130">
    <property type="entry name" value="CD36"/>
    <property type="match status" value="1"/>
</dbReference>
<evidence type="ECO:0000256" key="7">
    <source>
        <dbReference type="ARBA" id="ARBA00023180"/>
    </source>
</evidence>
<dbReference type="PANTHER" id="PTHR11923:SF50">
    <property type="entry name" value="GH19047P"/>
    <property type="match status" value="1"/>
</dbReference>
<reference evidence="9" key="1">
    <citation type="submission" date="2018-04" db="EMBL/GenBank/DDBJ databases">
        <title>Transcriptome assembly of Sipha flava.</title>
        <authorList>
            <person name="Scully E.D."/>
            <person name="Geib S.M."/>
            <person name="Palmer N.A."/>
            <person name="Koch K."/>
            <person name="Bradshaw J."/>
            <person name="Heng-Moss T."/>
            <person name="Sarath G."/>
        </authorList>
    </citation>
    <scope>NUCLEOTIDE SEQUENCE</scope>
</reference>
<keyword evidence="10" id="KW-1185">Reference proteome</keyword>
<accession>A0A2S2QX33</accession>
<evidence type="ECO:0000256" key="1">
    <source>
        <dbReference type="ARBA" id="ARBA00004236"/>
    </source>
</evidence>
<evidence type="ECO:0000313" key="9">
    <source>
        <dbReference type="EMBL" id="MBY82254.1"/>
    </source>
</evidence>
<dbReference type="OrthoDB" id="18585at2759"/>
<evidence type="ECO:0000313" key="10">
    <source>
        <dbReference type="Proteomes" id="UP000694846"/>
    </source>
</evidence>
<organism evidence="9">
    <name type="scientific">Sipha flava</name>
    <name type="common">yellow sugarcane aphid</name>
    <dbReference type="NCBI Taxonomy" id="143950"/>
    <lineage>
        <taxon>Eukaryota</taxon>
        <taxon>Metazoa</taxon>
        <taxon>Ecdysozoa</taxon>
        <taxon>Arthropoda</taxon>
        <taxon>Hexapoda</taxon>
        <taxon>Insecta</taxon>
        <taxon>Pterygota</taxon>
        <taxon>Neoptera</taxon>
        <taxon>Paraneoptera</taxon>
        <taxon>Hemiptera</taxon>
        <taxon>Sternorrhyncha</taxon>
        <taxon>Aphidomorpha</taxon>
        <taxon>Aphidoidea</taxon>
        <taxon>Aphididae</taxon>
        <taxon>Sipha</taxon>
    </lineage>
</organism>
<reference evidence="11" key="2">
    <citation type="submission" date="2025-04" db="UniProtKB">
        <authorList>
            <consortium name="RefSeq"/>
        </authorList>
    </citation>
    <scope>IDENTIFICATION</scope>
    <source>
        <tissue evidence="11">Whole body</tissue>
    </source>
</reference>
<evidence type="ECO:0000256" key="6">
    <source>
        <dbReference type="ARBA" id="ARBA00023136"/>
    </source>
</evidence>
<keyword evidence="6 8" id="KW-0472">Membrane</keyword>
<dbReference type="InterPro" id="IPR002159">
    <property type="entry name" value="CD36_fam"/>
</dbReference>
<dbReference type="Proteomes" id="UP000694846">
    <property type="component" value="Unplaced"/>
</dbReference>
<evidence type="ECO:0000256" key="5">
    <source>
        <dbReference type="ARBA" id="ARBA00022989"/>
    </source>
</evidence>
<dbReference type="GO" id="GO:0005737">
    <property type="term" value="C:cytoplasm"/>
    <property type="evidence" value="ECO:0007669"/>
    <property type="project" value="TreeGrafter"/>
</dbReference>
<dbReference type="PANTHER" id="PTHR11923">
    <property type="entry name" value="SCAVENGER RECEPTOR CLASS B TYPE-1 SR-B1"/>
    <property type="match status" value="1"/>
</dbReference>
<dbReference type="EMBL" id="GGMS01013051">
    <property type="protein sequence ID" value="MBY82254.1"/>
    <property type="molecule type" value="Transcribed_RNA"/>
</dbReference>
<protein>
    <submittedName>
        <fullName evidence="9 11">Lysosome membrane protein 2</fullName>
    </submittedName>
</protein>